<dbReference type="OrthoDB" id="5244761at2759"/>
<organism evidence="2 3">
    <name type="scientific">Penicillium alfredii</name>
    <dbReference type="NCBI Taxonomy" id="1506179"/>
    <lineage>
        <taxon>Eukaryota</taxon>
        <taxon>Fungi</taxon>
        <taxon>Dikarya</taxon>
        <taxon>Ascomycota</taxon>
        <taxon>Pezizomycotina</taxon>
        <taxon>Eurotiomycetes</taxon>
        <taxon>Eurotiomycetidae</taxon>
        <taxon>Eurotiales</taxon>
        <taxon>Aspergillaceae</taxon>
        <taxon>Penicillium</taxon>
    </lineage>
</organism>
<protein>
    <recommendedName>
        <fullName evidence="4">Transcription factor domain-containing protein</fullName>
    </recommendedName>
</protein>
<dbReference type="GeneID" id="81391293"/>
<dbReference type="AlphaFoldDB" id="A0A9W9KNE5"/>
<dbReference type="Proteomes" id="UP001141434">
    <property type="component" value="Unassembled WGS sequence"/>
</dbReference>
<sequence>MLKAQTKQVEHLLPTLLSEQARGKMWIGGYFPPARYLLKGQVPAKSTEMSDDHSTFYGQQSALARDVSFDDSSKSDNDGELSIPVENTTAAHKLLIWTSIKALLHPHYYDENYVMRLKEERGLISVDGQCENTSSADDTQLQSSPLTHDGVSVSFDESRIKTARRYHQNYLDSMHKLPFLDQITLDKKVDMFIRHFCHLDTSPVERHRTPCRDNPRRAKQKRSIEETGDPQILPRALLHLPLDGTSTMSSSYCRLPSLQSVSFNGPYAPNSVISPANLDSAMLINQSVCPRPPPTMSQYYPSSTLEIGTLKPFFKPSSIPTRNEYVHVKDLQVIPGLALYGFAAGILGHLQGGIDLEHVQEALLAGLYAGQLVHPFQSHGWICQAARACQVLVRQRRYERLEEGPTLDLYRFAYWTCLQLESDLLAELDFPANGISRFEGSIGLPKGTIQYGTS</sequence>
<dbReference type="EMBL" id="JAPMSZ010000002">
    <property type="protein sequence ID" value="KAJ5111913.1"/>
    <property type="molecule type" value="Genomic_DNA"/>
</dbReference>
<dbReference type="RefSeq" id="XP_056515392.1">
    <property type="nucleotide sequence ID" value="XM_056652125.1"/>
</dbReference>
<reference evidence="2" key="2">
    <citation type="journal article" date="2023" name="IMA Fungus">
        <title>Comparative genomic study of the Penicillium genus elucidates a diverse pangenome and 15 lateral gene transfer events.</title>
        <authorList>
            <person name="Petersen C."/>
            <person name="Sorensen T."/>
            <person name="Nielsen M.R."/>
            <person name="Sondergaard T.E."/>
            <person name="Sorensen J.L."/>
            <person name="Fitzpatrick D.A."/>
            <person name="Frisvad J.C."/>
            <person name="Nielsen K.L."/>
        </authorList>
    </citation>
    <scope>NUCLEOTIDE SEQUENCE</scope>
    <source>
        <strain evidence="2">IBT 34128</strain>
    </source>
</reference>
<keyword evidence="3" id="KW-1185">Reference proteome</keyword>
<feature type="region of interest" description="Disordered" evidence="1">
    <location>
        <begin position="204"/>
        <end position="227"/>
    </location>
</feature>
<evidence type="ECO:0000313" key="3">
    <source>
        <dbReference type="Proteomes" id="UP001141434"/>
    </source>
</evidence>
<dbReference type="PANTHER" id="PTHR47785">
    <property type="entry name" value="ZN(II)2CYS6 TRANSCRIPTION FACTOR (EUROFUNG)-RELATED-RELATED"/>
    <property type="match status" value="1"/>
</dbReference>
<evidence type="ECO:0000313" key="2">
    <source>
        <dbReference type="EMBL" id="KAJ5111913.1"/>
    </source>
</evidence>
<comment type="caution">
    <text evidence="2">The sequence shown here is derived from an EMBL/GenBank/DDBJ whole genome shotgun (WGS) entry which is preliminary data.</text>
</comment>
<gene>
    <name evidence="2" type="ORF">NUU61_001543</name>
</gene>
<dbReference type="InterPro" id="IPR053181">
    <property type="entry name" value="EcdB-like_regulator"/>
</dbReference>
<reference evidence="2" key="1">
    <citation type="submission" date="2022-11" db="EMBL/GenBank/DDBJ databases">
        <authorList>
            <person name="Petersen C."/>
        </authorList>
    </citation>
    <scope>NUCLEOTIDE SEQUENCE</scope>
    <source>
        <strain evidence="2">IBT 34128</strain>
    </source>
</reference>
<proteinExistence type="predicted"/>
<evidence type="ECO:0000256" key="1">
    <source>
        <dbReference type="SAM" id="MobiDB-lite"/>
    </source>
</evidence>
<dbReference type="PANTHER" id="PTHR47785:SF4">
    <property type="entry name" value="ZN(II)2CYS6 TRANSCRIPTION FACTOR (EUROFUNG)"/>
    <property type="match status" value="1"/>
</dbReference>
<name>A0A9W9KNE5_9EURO</name>
<evidence type="ECO:0008006" key="4">
    <source>
        <dbReference type="Google" id="ProtNLM"/>
    </source>
</evidence>
<feature type="compositionally biased region" description="Basic and acidic residues" evidence="1">
    <location>
        <begin position="204"/>
        <end position="216"/>
    </location>
</feature>
<accession>A0A9W9KNE5</accession>